<dbReference type="InterPro" id="IPR019557">
    <property type="entry name" value="AminoTfrase-like_pln_mobile"/>
</dbReference>
<dbReference type="Pfam" id="PF10536">
    <property type="entry name" value="PMD"/>
    <property type="match status" value="1"/>
</dbReference>
<evidence type="ECO:0000259" key="2">
    <source>
        <dbReference type="Pfam" id="PF10536"/>
    </source>
</evidence>
<evidence type="ECO:0000313" key="3">
    <source>
        <dbReference type="EMBL" id="RYR62222.1"/>
    </source>
</evidence>
<reference evidence="3 4" key="1">
    <citation type="submission" date="2019-01" db="EMBL/GenBank/DDBJ databases">
        <title>Sequencing of cultivated peanut Arachis hypogaea provides insights into genome evolution and oil improvement.</title>
        <authorList>
            <person name="Chen X."/>
        </authorList>
    </citation>
    <scope>NUCLEOTIDE SEQUENCE [LARGE SCALE GENOMIC DNA]</scope>
    <source>
        <strain evidence="4">cv. Fuhuasheng</strain>
        <tissue evidence="3">Leaves</tissue>
    </source>
</reference>
<keyword evidence="1" id="KW-0472">Membrane</keyword>
<dbReference type="AlphaFoldDB" id="A0A445DGH5"/>
<proteinExistence type="predicted"/>
<dbReference type="InterPro" id="IPR044824">
    <property type="entry name" value="MAIN-like"/>
</dbReference>
<gene>
    <name evidence="3" type="ORF">Ahy_A04g019636</name>
</gene>
<dbReference type="GO" id="GO:0010073">
    <property type="term" value="P:meristem maintenance"/>
    <property type="evidence" value="ECO:0007669"/>
    <property type="project" value="InterPro"/>
</dbReference>
<protein>
    <recommendedName>
        <fullName evidence="2">Aminotransferase-like plant mobile domain-containing protein</fullName>
    </recommendedName>
</protein>
<evidence type="ECO:0000256" key="1">
    <source>
        <dbReference type="SAM" id="Phobius"/>
    </source>
</evidence>
<feature type="transmembrane region" description="Helical" evidence="1">
    <location>
        <begin position="26"/>
        <end position="46"/>
    </location>
</feature>
<dbReference type="PANTHER" id="PTHR46033">
    <property type="entry name" value="PROTEIN MAIN-LIKE 2"/>
    <property type="match status" value="1"/>
</dbReference>
<feature type="domain" description="Aminotransferase-like plant mobile" evidence="2">
    <location>
        <begin position="25"/>
        <end position="126"/>
    </location>
</feature>
<dbReference type="EMBL" id="SDMP01000004">
    <property type="protein sequence ID" value="RYR62222.1"/>
    <property type="molecule type" value="Genomic_DNA"/>
</dbReference>
<comment type="caution">
    <text evidence="3">The sequence shown here is derived from an EMBL/GenBank/DDBJ whole genome shotgun (WGS) entry which is preliminary data.</text>
</comment>
<organism evidence="3 4">
    <name type="scientific">Arachis hypogaea</name>
    <name type="common">Peanut</name>
    <dbReference type="NCBI Taxonomy" id="3818"/>
    <lineage>
        <taxon>Eukaryota</taxon>
        <taxon>Viridiplantae</taxon>
        <taxon>Streptophyta</taxon>
        <taxon>Embryophyta</taxon>
        <taxon>Tracheophyta</taxon>
        <taxon>Spermatophyta</taxon>
        <taxon>Magnoliopsida</taxon>
        <taxon>eudicotyledons</taxon>
        <taxon>Gunneridae</taxon>
        <taxon>Pentapetalae</taxon>
        <taxon>rosids</taxon>
        <taxon>fabids</taxon>
        <taxon>Fabales</taxon>
        <taxon>Fabaceae</taxon>
        <taxon>Papilionoideae</taxon>
        <taxon>50 kb inversion clade</taxon>
        <taxon>dalbergioids sensu lato</taxon>
        <taxon>Dalbergieae</taxon>
        <taxon>Pterocarpus clade</taxon>
        <taxon>Arachis</taxon>
    </lineage>
</organism>
<keyword evidence="1" id="KW-1133">Transmembrane helix</keyword>
<keyword evidence="1" id="KW-0812">Transmembrane</keyword>
<keyword evidence="4" id="KW-1185">Reference proteome</keyword>
<evidence type="ECO:0000313" key="4">
    <source>
        <dbReference type="Proteomes" id="UP000289738"/>
    </source>
</evidence>
<dbReference type="PANTHER" id="PTHR46033:SF8">
    <property type="entry name" value="PROTEIN MAINTENANCE OF MERISTEMS-LIKE"/>
    <property type="match status" value="1"/>
</dbReference>
<sequence>MLQCDHYIPSDLYNQTVEGHLRGTGFYHVFLIAIVQCQSILVNVLIERWCPEIHTFHFSVGECVVTLEDVVIILGLPTNGLLVTGPTLSSYEALEDECLDQFGDAPRKTECRGSFIKLTWFRRLKDCLMLADDIHIQRGALEVSAVTP</sequence>
<accession>A0A445DGH5</accession>
<name>A0A445DGH5_ARAHY</name>
<dbReference type="Proteomes" id="UP000289738">
    <property type="component" value="Chromosome A04"/>
</dbReference>